<reference evidence="1 2" key="1">
    <citation type="submission" date="2013-06" db="EMBL/GenBank/DDBJ databases">
        <authorList>
            <person name="Weinstock G."/>
            <person name="Sodergren E."/>
            <person name="Lobos E.A."/>
            <person name="Fulton L."/>
            <person name="Fulton R."/>
            <person name="Courtney L."/>
            <person name="Fronick C."/>
            <person name="O'Laughlin M."/>
            <person name="Godfrey J."/>
            <person name="Wilson R.M."/>
            <person name="Miner T."/>
            <person name="Farmer C."/>
            <person name="Delehaunty K."/>
            <person name="Cordes M."/>
            <person name="Minx P."/>
            <person name="Tomlinson C."/>
            <person name="Chen J."/>
            <person name="Wollam A."/>
            <person name="Pepin K.H."/>
            <person name="Bhonagiri V."/>
            <person name="Zhang X."/>
            <person name="Warren W."/>
            <person name="Mitreva M."/>
            <person name="Mardis E.R."/>
            <person name="Wilson R.K."/>
        </authorList>
    </citation>
    <scope>NUCLEOTIDE SEQUENCE [LARGE SCALE GENOMIC DNA]</scope>
    <source>
        <strain evidence="1 2">ATCC 29099</strain>
    </source>
</reference>
<evidence type="ECO:0000313" key="1">
    <source>
        <dbReference type="EMBL" id="ERK50752.1"/>
    </source>
</evidence>
<dbReference type="HOGENOM" id="CLU_3183842_0_0_9"/>
<dbReference type="Proteomes" id="UP000016608">
    <property type="component" value="Unassembled WGS sequence"/>
</dbReference>
<dbReference type="PATRIC" id="fig|1256908.3.peg.523"/>
<dbReference type="EMBL" id="AWVJ01000042">
    <property type="protein sequence ID" value="ERK50752.1"/>
    <property type="molecule type" value="Genomic_DNA"/>
</dbReference>
<name>U2RJ54_EUBRA</name>
<sequence>MTSGKGRYILAALYKYYDECILKNERKENNKIDNMVYIPYNKGEYI</sequence>
<dbReference type="AlphaFoldDB" id="U2RJ54"/>
<keyword evidence="2" id="KW-1185">Reference proteome</keyword>
<comment type="caution">
    <text evidence="1">The sequence shown here is derived from an EMBL/GenBank/DDBJ whole genome shotgun (WGS) entry which is preliminary data.</text>
</comment>
<proteinExistence type="predicted"/>
<organism evidence="1 2">
    <name type="scientific">Eubacterium ramulus ATCC 29099</name>
    <dbReference type="NCBI Taxonomy" id="1256908"/>
    <lineage>
        <taxon>Bacteria</taxon>
        <taxon>Bacillati</taxon>
        <taxon>Bacillota</taxon>
        <taxon>Clostridia</taxon>
        <taxon>Eubacteriales</taxon>
        <taxon>Eubacteriaceae</taxon>
        <taxon>Eubacterium</taxon>
    </lineage>
</organism>
<protein>
    <submittedName>
        <fullName evidence="1">Uncharacterized protein</fullName>
    </submittedName>
</protein>
<gene>
    <name evidence="1" type="ORF">HMPREF0373_00573</name>
</gene>
<evidence type="ECO:0000313" key="2">
    <source>
        <dbReference type="Proteomes" id="UP000016608"/>
    </source>
</evidence>
<accession>U2RJ54</accession>